<keyword evidence="3" id="KW-1185">Reference proteome</keyword>
<organism evidence="2 3">
    <name type="scientific">Cymbomonas tetramitiformis</name>
    <dbReference type="NCBI Taxonomy" id="36881"/>
    <lineage>
        <taxon>Eukaryota</taxon>
        <taxon>Viridiplantae</taxon>
        <taxon>Chlorophyta</taxon>
        <taxon>Pyramimonadophyceae</taxon>
        <taxon>Pyramimonadales</taxon>
        <taxon>Pyramimonadaceae</taxon>
        <taxon>Cymbomonas</taxon>
    </lineage>
</organism>
<proteinExistence type="predicted"/>
<evidence type="ECO:0000313" key="2">
    <source>
        <dbReference type="EMBL" id="KAK3253337.1"/>
    </source>
</evidence>
<comment type="caution">
    <text evidence="2">The sequence shown here is derived from an EMBL/GenBank/DDBJ whole genome shotgun (WGS) entry which is preliminary data.</text>
</comment>
<protein>
    <submittedName>
        <fullName evidence="2">Uncharacterized protein</fullName>
    </submittedName>
</protein>
<evidence type="ECO:0000313" key="3">
    <source>
        <dbReference type="Proteomes" id="UP001190700"/>
    </source>
</evidence>
<gene>
    <name evidence="2" type="ORF">CYMTET_37336</name>
</gene>
<feature type="compositionally biased region" description="Polar residues" evidence="1">
    <location>
        <begin position="380"/>
        <end position="393"/>
    </location>
</feature>
<feature type="region of interest" description="Disordered" evidence="1">
    <location>
        <begin position="356"/>
        <end position="406"/>
    </location>
</feature>
<name>A0AAE0CDZ1_9CHLO</name>
<dbReference type="Proteomes" id="UP001190700">
    <property type="component" value="Unassembled WGS sequence"/>
</dbReference>
<feature type="region of interest" description="Disordered" evidence="1">
    <location>
        <begin position="75"/>
        <end position="122"/>
    </location>
</feature>
<evidence type="ECO:0000256" key="1">
    <source>
        <dbReference type="SAM" id="MobiDB-lite"/>
    </source>
</evidence>
<accession>A0AAE0CDZ1</accession>
<sequence length="406" mass="44279">MGDGDECWVEIIRTDGFDEACGADEENPLHRALHVDPCLTDAFTMFDEMASATMHTSRPAPFKIRVALMDNRGRLLPPSSVTGNANRRENCKRKRGSNSVSTGLQSEDAHEGESAGASAAVTSVVSRKATHQELTHKALLREYSDHPTSAPAADALLEKMDPPAMASFMFMKWMLFHVLHDDQVQPCDRFACDFVISPCKIGCVFKNALGQACGHVASVGAAGVPTNWVRHIQDKHGSRSTYGKSVGLNDITVMAAENIVTRYEDFKSNRGAFTAPPPTLDVLANPATFCAERTDFIKPTASIIQREALLPPSTFHYGKWQDIISGDHMANASGVVFTFLKSNNSTRFLKYLHGKPPNAFQNPSRRESISSPMVGGSGGNHSDSAGEFSNTSHGDYREYGPYPQSH</sequence>
<dbReference type="AlphaFoldDB" id="A0AAE0CDZ1"/>
<dbReference type="EMBL" id="LGRX02024847">
    <property type="protein sequence ID" value="KAK3253337.1"/>
    <property type="molecule type" value="Genomic_DNA"/>
</dbReference>
<reference evidence="2 3" key="1">
    <citation type="journal article" date="2015" name="Genome Biol. Evol.">
        <title>Comparative Genomics of a Bacterivorous Green Alga Reveals Evolutionary Causalities and Consequences of Phago-Mixotrophic Mode of Nutrition.</title>
        <authorList>
            <person name="Burns J.A."/>
            <person name="Paasch A."/>
            <person name="Narechania A."/>
            <person name="Kim E."/>
        </authorList>
    </citation>
    <scope>NUCLEOTIDE SEQUENCE [LARGE SCALE GENOMIC DNA]</scope>
    <source>
        <strain evidence="2 3">PLY_AMNH</strain>
    </source>
</reference>